<evidence type="ECO:0000256" key="1">
    <source>
        <dbReference type="ARBA" id="ARBA00004123"/>
    </source>
</evidence>
<dbReference type="PANTHER" id="PTHR18829">
    <property type="entry name" value="PROTEIN YAE1 HOMOLOG"/>
    <property type="match status" value="1"/>
</dbReference>
<dbReference type="PANTHER" id="PTHR18829:SF0">
    <property type="entry name" value="PROTEIN YAE1 HOMOLOG"/>
    <property type="match status" value="1"/>
</dbReference>
<feature type="domain" description="Essential protein Yae1 N-terminal" evidence="5">
    <location>
        <begin position="50"/>
        <end position="88"/>
    </location>
</feature>
<keyword evidence="3" id="KW-0963">Cytoplasm</keyword>
<evidence type="ECO:0000256" key="4">
    <source>
        <dbReference type="ARBA" id="ARBA00023242"/>
    </source>
</evidence>
<dbReference type="GO" id="GO:0005634">
    <property type="term" value="C:nucleus"/>
    <property type="evidence" value="ECO:0007669"/>
    <property type="project" value="UniProtKB-SubCell"/>
</dbReference>
<comment type="subcellular location">
    <subcellularLocation>
        <location evidence="2">Cytoplasm</location>
    </subcellularLocation>
    <subcellularLocation>
        <location evidence="1">Nucleus</location>
    </subcellularLocation>
</comment>
<evidence type="ECO:0000313" key="6">
    <source>
        <dbReference type="EMBL" id="TKS87592.1"/>
    </source>
</evidence>
<dbReference type="Pfam" id="PF09811">
    <property type="entry name" value="Yae1_N"/>
    <property type="match status" value="1"/>
</dbReference>
<evidence type="ECO:0000313" key="7">
    <source>
        <dbReference type="Proteomes" id="UP000298787"/>
    </source>
</evidence>
<dbReference type="AlphaFoldDB" id="A0A4V6ASA3"/>
<accession>A0A4V6ASA3</accession>
<proteinExistence type="predicted"/>
<reference evidence="6 7" key="1">
    <citation type="submission" date="2019-01" db="EMBL/GenBank/DDBJ databases">
        <title>Genome Assembly of Collichthys lucidus.</title>
        <authorList>
            <person name="Cai M."/>
            <person name="Xiao S."/>
        </authorList>
    </citation>
    <scope>NUCLEOTIDE SEQUENCE [LARGE SCALE GENOMIC DNA]</scope>
    <source>
        <strain evidence="6">JT15FE1705JMU</strain>
        <tissue evidence="6">Muscle</tissue>
    </source>
</reference>
<keyword evidence="4" id="KW-0539">Nucleus</keyword>
<name>A0A4V6ASA3_COLLU</name>
<dbReference type="GO" id="GO:0005737">
    <property type="term" value="C:cytoplasm"/>
    <property type="evidence" value="ECO:0007669"/>
    <property type="project" value="UniProtKB-SubCell"/>
</dbReference>
<sequence length="229" mass="25035">MSWVKAVQLSAEDVFDEDADDIGLLSREWLSNMKKRVKCLMCLCLTGQDGYVDGAVAGEEDSLQAGFNQGFREGAAQTVAVGRLKGIVSAVSCWCQIQYPERPIPACVCDLLQQVEQYENTILDGLQYVLENPPPSVSSVSESVEDLDLKQPDSGCCGEGCKETDCCKRGEKMDLDVPHQQQKPRSWSTDCSSSSSGTVNHLVQLCMDLVSELGLPLELLGHIEEVKNV</sequence>
<organism evidence="6 7">
    <name type="scientific">Collichthys lucidus</name>
    <name type="common">Big head croaker</name>
    <name type="synonym">Sciaena lucida</name>
    <dbReference type="NCBI Taxonomy" id="240159"/>
    <lineage>
        <taxon>Eukaryota</taxon>
        <taxon>Metazoa</taxon>
        <taxon>Chordata</taxon>
        <taxon>Craniata</taxon>
        <taxon>Vertebrata</taxon>
        <taxon>Euteleostomi</taxon>
        <taxon>Actinopterygii</taxon>
        <taxon>Neopterygii</taxon>
        <taxon>Teleostei</taxon>
        <taxon>Neoteleostei</taxon>
        <taxon>Acanthomorphata</taxon>
        <taxon>Eupercaria</taxon>
        <taxon>Sciaenidae</taxon>
        <taxon>Collichthys</taxon>
    </lineage>
</organism>
<keyword evidence="7" id="KW-1185">Reference proteome</keyword>
<dbReference type="Proteomes" id="UP000298787">
    <property type="component" value="Chromosome 19"/>
</dbReference>
<evidence type="ECO:0000256" key="2">
    <source>
        <dbReference type="ARBA" id="ARBA00004496"/>
    </source>
</evidence>
<dbReference type="InterPro" id="IPR038881">
    <property type="entry name" value="Yae1-like"/>
</dbReference>
<dbReference type="EMBL" id="CM014096">
    <property type="protein sequence ID" value="TKS87592.1"/>
    <property type="molecule type" value="Genomic_DNA"/>
</dbReference>
<evidence type="ECO:0000256" key="3">
    <source>
        <dbReference type="ARBA" id="ARBA00022490"/>
    </source>
</evidence>
<evidence type="ECO:0000259" key="5">
    <source>
        <dbReference type="Pfam" id="PF09811"/>
    </source>
</evidence>
<dbReference type="STRING" id="240159.A0A4V6ASA3"/>
<protein>
    <submittedName>
        <fullName evidence="6">Yae1 domain-containing protein 1</fullName>
    </submittedName>
</protein>
<dbReference type="InterPro" id="IPR019191">
    <property type="entry name" value="Essential_protein_Yae1_N"/>
</dbReference>
<gene>
    <name evidence="6" type="ORF">D9C73_021716</name>
</gene>